<reference evidence="2 3" key="1">
    <citation type="submission" date="2021-06" db="EMBL/GenBank/DDBJ databases">
        <authorList>
            <person name="Palmer J.M."/>
        </authorList>
    </citation>
    <scope>NUCLEOTIDE SEQUENCE [LARGE SCALE GENOMIC DNA]</scope>
    <source>
        <strain evidence="3">if_2019</strain>
        <tissue evidence="2">Muscle</tissue>
    </source>
</reference>
<evidence type="ECO:0000313" key="3">
    <source>
        <dbReference type="Proteomes" id="UP001482620"/>
    </source>
</evidence>
<keyword evidence="3" id="KW-1185">Reference proteome</keyword>
<protein>
    <submittedName>
        <fullName evidence="2">Uncharacterized protein</fullName>
    </submittedName>
</protein>
<comment type="caution">
    <text evidence="2">The sequence shown here is derived from an EMBL/GenBank/DDBJ whole genome shotgun (WGS) entry which is preliminary data.</text>
</comment>
<proteinExistence type="predicted"/>
<sequence>MFVSRGEVGLLTLSEWLLTAEPCLGFHCKVLSHFLLAVSEPSPRITSQGSVFCQTEKHPHSLPTCQPQSPWLAHSSPDSTPSPPMSRSQKPDNYGVLTLTENIFSINLLK</sequence>
<accession>A0ABV0UFE1</accession>
<feature type="region of interest" description="Disordered" evidence="1">
    <location>
        <begin position="56"/>
        <end position="93"/>
    </location>
</feature>
<evidence type="ECO:0000256" key="1">
    <source>
        <dbReference type="SAM" id="MobiDB-lite"/>
    </source>
</evidence>
<dbReference type="Proteomes" id="UP001482620">
    <property type="component" value="Unassembled WGS sequence"/>
</dbReference>
<dbReference type="EMBL" id="JAHRIQ010070451">
    <property type="protein sequence ID" value="MEQ2243945.1"/>
    <property type="molecule type" value="Genomic_DNA"/>
</dbReference>
<evidence type="ECO:0000313" key="2">
    <source>
        <dbReference type="EMBL" id="MEQ2243945.1"/>
    </source>
</evidence>
<name>A0ABV0UFE1_9TELE</name>
<gene>
    <name evidence="2" type="ORF">ILYODFUR_012110</name>
</gene>
<organism evidence="2 3">
    <name type="scientific">Ilyodon furcidens</name>
    <name type="common">goldbreast splitfin</name>
    <dbReference type="NCBI Taxonomy" id="33524"/>
    <lineage>
        <taxon>Eukaryota</taxon>
        <taxon>Metazoa</taxon>
        <taxon>Chordata</taxon>
        <taxon>Craniata</taxon>
        <taxon>Vertebrata</taxon>
        <taxon>Euteleostomi</taxon>
        <taxon>Actinopterygii</taxon>
        <taxon>Neopterygii</taxon>
        <taxon>Teleostei</taxon>
        <taxon>Neoteleostei</taxon>
        <taxon>Acanthomorphata</taxon>
        <taxon>Ovalentaria</taxon>
        <taxon>Atherinomorphae</taxon>
        <taxon>Cyprinodontiformes</taxon>
        <taxon>Goodeidae</taxon>
        <taxon>Ilyodon</taxon>
    </lineage>
</organism>